<dbReference type="GO" id="GO:0006400">
    <property type="term" value="P:tRNA modification"/>
    <property type="evidence" value="ECO:0007669"/>
    <property type="project" value="UniProtKB-UniRule"/>
</dbReference>
<evidence type="ECO:0000313" key="8">
    <source>
        <dbReference type="EMBL" id="SFV27107.1"/>
    </source>
</evidence>
<dbReference type="RefSeq" id="WP_092419692.1">
    <property type="nucleotide sequence ID" value="NZ_FPCK01000001.1"/>
</dbReference>
<dbReference type="Gene3D" id="1.20.59.20">
    <property type="match status" value="1"/>
</dbReference>
<keyword evidence="9" id="KW-1185">Reference proteome</keyword>
<dbReference type="EC" id="6.3.4.19" evidence="6"/>
<dbReference type="GO" id="GO:0005524">
    <property type="term" value="F:ATP binding"/>
    <property type="evidence" value="ECO:0007669"/>
    <property type="project" value="UniProtKB-UniRule"/>
</dbReference>
<dbReference type="OrthoDB" id="9807403at2"/>
<keyword evidence="6" id="KW-0963">Cytoplasm</keyword>
<feature type="domain" description="tRNA(Ile)-lysidine/2-thiocytidine synthase N-terminal" evidence="7">
    <location>
        <begin position="29"/>
        <end position="208"/>
    </location>
</feature>
<gene>
    <name evidence="6" type="primary">tilS</name>
    <name evidence="8" type="ORF">SAMN05216456_0199</name>
</gene>
<keyword evidence="1 6" id="KW-0436">Ligase</keyword>
<dbReference type="PANTHER" id="PTHR43033:SF1">
    <property type="entry name" value="TRNA(ILE)-LYSIDINE SYNTHASE-RELATED"/>
    <property type="match status" value="1"/>
</dbReference>
<comment type="function">
    <text evidence="6">Ligates lysine onto the cytidine present at position 34 of the AUA codon-specific tRNA(Ile) that contains the anticodon CAU, in an ATP-dependent manner. Cytidine is converted to lysidine, thus changing the amino acid specificity of the tRNA from methionine to isoleucine.</text>
</comment>
<dbReference type="STRING" id="429728.SAMN05216456_0199"/>
<organism evidence="8 9">
    <name type="scientific">Devosia crocina</name>
    <dbReference type="NCBI Taxonomy" id="429728"/>
    <lineage>
        <taxon>Bacteria</taxon>
        <taxon>Pseudomonadati</taxon>
        <taxon>Pseudomonadota</taxon>
        <taxon>Alphaproteobacteria</taxon>
        <taxon>Hyphomicrobiales</taxon>
        <taxon>Devosiaceae</taxon>
        <taxon>Devosia</taxon>
    </lineage>
</organism>
<dbReference type="Gene3D" id="3.40.50.620">
    <property type="entry name" value="HUPs"/>
    <property type="match status" value="1"/>
</dbReference>
<dbReference type="Proteomes" id="UP000199074">
    <property type="component" value="Unassembled WGS sequence"/>
</dbReference>
<keyword evidence="3 6" id="KW-0547">Nucleotide-binding</keyword>
<dbReference type="InterPro" id="IPR014729">
    <property type="entry name" value="Rossmann-like_a/b/a_fold"/>
</dbReference>
<dbReference type="InterPro" id="IPR012795">
    <property type="entry name" value="tRNA_Ile_lys_synt_N"/>
</dbReference>
<dbReference type="CDD" id="cd01992">
    <property type="entry name" value="TilS_N"/>
    <property type="match status" value="1"/>
</dbReference>
<accession>A0A1I7MXF9</accession>
<evidence type="ECO:0000259" key="7">
    <source>
        <dbReference type="Pfam" id="PF01171"/>
    </source>
</evidence>
<name>A0A1I7MXF9_9HYPH</name>
<dbReference type="NCBIfam" id="TIGR02432">
    <property type="entry name" value="lysidine_TilS_N"/>
    <property type="match status" value="1"/>
</dbReference>
<keyword evidence="4 6" id="KW-0067">ATP-binding</keyword>
<keyword evidence="2 6" id="KW-0819">tRNA processing</keyword>
<evidence type="ECO:0000256" key="6">
    <source>
        <dbReference type="HAMAP-Rule" id="MF_01161"/>
    </source>
</evidence>
<comment type="catalytic activity">
    <reaction evidence="5 6">
        <text>cytidine(34) in tRNA(Ile2) + L-lysine + ATP = lysidine(34) in tRNA(Ile2) + AMP + diphosphate + H(+)</text>
        <dbReference type="Rhea" id="RHEA:43744"/>
        <dbReference type="Rhea" id="RHEA-COMP:10625"/>
        <dbReference type="Rhea" id="RHEA-COMP:10670"/>
        <dbReference type="ChEBI" id="CHEBI:15378"/>
        <dbReference type="ChEBI" id="CHEBI:30616"/>
        <dbReference type="ChEBI" id="CHEBI:32551"/>
        <dbReference type="ChEBI" id="CHEBI:33019"/>
        <dbReference type="ChEBI" id="CHEBI:82748"/>
        <dbReference type="ChEBI" id="CHEBI:83665"/>
        <dbReference type="ChEBI" id="CHEBI:456215"/>
        <dbReference type="EC" id="6.3.4.19"/>
    </reaction>
</comment>
<feature type="binding site" evidence="6">
    <location>
        <begin position="33"/>
        <end position="38"/>
    </location>
    <ligand>
        <name>ATP</name>
        <dbReference type="ChEBI" id="CHEBI:30616"/>
    </ligand>
</feature>
<dbReference type="InterPro" id="IPR011063">
    <property type="entry name" value="TilS/TtcA_N"/>
</dbReference>
<sequence length="424" mass="45253">MSASVTPDLADPSALAALFAPVAGEGALGLAVSGGPDSLALMVLAARWANALENAPRLFVYSLDHGFRPEAADEVAMVGREAARLGLEFRPLSWPGERPETGLQEAARQARYQLIGAAMIMDGANVLLTAHHRADQAETILMRLAHGSGLDGLKGITALSEVEGVRIFRPLLDAEPSALAAVVKDAGLAPAHDPSNESDDYERVRWRKLLPALAREGLDSAALSRFAVRMAEADEALAQLASAAFSELVRFDGFGAASLSITPLTQLGPAVGRRVLSRILAVVGGRQKPRALGQVERLFEQIANHTLPKGTTLLGTVIRIKDDCVVIAREPGRALPEGMILPPQAALVWDDRFEITNVSELTNLTAAATDFFPRHRLEEVLGFKVTTPAEAIRTAPIVRDESGAVLALGGWSFDERIKITLLVE</sequence>
<dbReference type="EMBL" id="FPCK01000001">
    <property type="protein sequence ID" value="SFV27107.1"/>
    <property type="molecule type" value="Genomic_DNA"/>
</dbReference>
<evidence type="ECO:0000256" key="1">
    <source>
        <dbReference type="ARBA" id="ARBA00022598"/>
    </source>
</evidence>
<dbReference type="Pfam" id="PF01171">
    <property type="entry name" value="ATP_bind_3"/>
    <property type="match status" value="1"/>
</dbReference>
<dbReference type="PANTHER" id="PTHR43033">
    <property type="entry name" value="TRNA(ILE)-LYSIDINE SYNTHASE-RELATED"/>
    <property type="match status" value="1"/>
</dbReference>
<protein>
    <recommendedName>
        <fullName evidence="6">tRNA(Ile)-lysidine synthase</fullName>
        <ecNumber evidence="6">6.3.4.19</ecNumber>
    </recommendedName>
    <alternativeName>
        <fullName evidence="6">tRNA(Ile)-2-lysyl-cytidine synthase</fullName>
    </alternativeName>
    <alternativeName>
        <fullName evidence="6">tRNA(Ile)-lysidine synthetase</fullName>
    </alternativeName>
</protein>
<dbReference type="SUPFAM" id="SSF82829">
    <property type="entry name" value="MesJ substrate recognition domain-like"/>
    <property type="match status" value="1"/>
</dbReference>
<comment type="subcellular location">
    <subcellularLocation>
        <location evidence="6">Cytoplasm</location>
    </subcellularLocation>
</comment>
<evidence type="ECO:0000313" key="9">
    <source>
        <dbReference type="Proteomes" id="UP000199074"/>
    </source>
</evidence>
<dbReference type="GO" id="GO:0032267">
    <property type="term" value="F:tRNA(Ile)-lysidine synthase activity"/>
    <property type="evidence" value="ECO:0007669"/>
    <property type="project" value="UniProtKB-EC"/>
</dbReference>
<evidence type="ECO:0000256" key="2">
    <source>
        <dbReference type="ARBA" id="ARBA00022694"/>
    </source>
</evidence>
<reference evidence="8 9" key="1">
    <citation type="submission" date="2016-10" db="EMBL/GenBank/DDBJ databases">
        <authorList>
            <person name="de Groot N.N."/>
        </authorList>
    </citation>
    <scope>NUCLEOTIDE SEQUENCE [LARGE SCALE GENOMIC DNA]</scope>
    <source>
        <strain evidence="8 9">IPL20</strain>
    </source>
</reference>
<evidence type="ECO:0000256" key="4">
    <source>
        <dbReference type="ARBA" id="ARBA00022840"/>
    </source>
</evidence>
<dbReference type="SUPFAM" id="SSF52402">
    <property type="entry name" value="Adenine nucleotide alpha hydrolases-like"/>
    <property type="match status" value="1"/>
</dbReference>
<dbReference type="GO" id="GO:0005737">
    <property type="term" value="C:cytoplasm"/>
    <property type="evidence" value="ECO:0007669"/>
    <property type="project" value="UniProtKB-SubCell"/>
</dbReference>
<comment type="similarity">
    <text evidence="6">Belongs to the tRNA(Ile)-lysidine synthase family.</text>
</comment>
<dbReference type="AlphaFoldDB" id="A0A1I7MXF9"/>
<proteinExistence type="inferred from homology"/>
<dbReference type="HAMAP" id="MF_01161">
    <property type="entry name" value="tRNA_Ile_lys_synt"/>
    <property type="match status" value="1"/>
</dbReference>
<evidence type="ECO:0000256" key="5">
    <source>
        <dbReference type="ARBA" id="ARBA00048539"/>
    </source>
</evidence>
<comment type="domain">
    <text evidence="6">The N-terminal region contains the highly conserved SGGXDS motif, predicted to be a P-loop motif involved in ATP binding.</text>
</comment>
<dbReference type="InterPro" id="IPR012094">
    <property type="entry name" value="tRNA_Ile_lys_synt"/>
</dbReference>
<evidence type="ECO:0000256" key="3">
    <source>
        <dbReference type="ARBA" id="ARBA00022741"/>
    </source>
</evidence>